<protein>
    <submittedName>
        <fullName evidence="2">Uncharacterized protein</fullName>
    </submittedName>
</protein>
<feature type="region of interest" description="Disordered" evidence="1">
    <location>
        <begin position="115"/>
        <end position="206"/>
    </location>
</feature>
<keyword evidence="3" id="KW-1185">Reference proteome</keyword>
<evidence type="ECO:0000313" key="3">
    <source>
        <dbReference type="Proteomes" id="UP001341840"/>
    </source>
</evidence>
<feature type="compositionally biased region" description="Basic residues" evidence="1">
    <location>
        <begin position="180"/>
        <end position="195"/>
    </location>
</feature>
<evidence type="ECO:0000256" key="1">
    <source>
        <dbReference type="SAM" id="MobiDB-lite"/>
    </source>
</evidence>
<proteinExistence type="predicted"/>
<organism evidence="2 3">
    <name type="scientific">Stylosanthes scabra</name>
    <dbReference type="NCBI Taxonomy" id="79078"/>
    <lineage>
        <taxon>Eukaryota</taxon>
        <taxon>Viridiplantae</taxon>
        <taxon>Streptophyta</taxon>
        <taxon>Embryophyta</taxon>
        <taxon>Tracheophyta</taxon>
        <taxon>Spermatophyta</taxon>
        <taxon>Magnoliopsida</taxon>
        <taxon>eudicotyledons</taxon>
        <taxon>Gunneridae</taxon>
        <taxon>Pentapetalae</taxon>
        <taxon>rosids</taxon>
        <taxon>fabids</taxon>
        <taxon>Fabales</taxon>
        <taxon>Fabaceae</taxon>
        <taxon>Papilionoideae</taxon>
        <taxon>50 kb inversion clade</taxon>
        <taxon>dalbergioids sensu lato</taxon>
        <taxon>Dalbergieae</taxon>
        <taxon>Pterocarpus clade</taxon>
        <taxon>Stylosanthes</taxon>
    </lineage>
</organism>
<accession>A0ABU6QHD9</accession>
<reference evidence="2 3" key="1">
    <citation type="journal article" date="2023" name="Plants (Basel)">
        <title>Bridging the Gap: Combining Genomics and Transcriptomics Approaches to Understand Stylosanthes scabra, an Orphan Legume from the Brazilian Caatinga.</title>
        <authorList>
            <person name="Ferreira-Neto J.R.C."/>
            <person name="da Silva M.D."/>
            <person name="Binneck E."/>
            <person name="de Melo N.F."/>
            <person name="da Silva R.H."/>
            <person name="de Melo A.L.T.M."/>
            <person name="Pandolfi V."/>
            <person name="Bustamante F.O."/>
            <person name="Brasileiro-Vidal A.C."/>
            <person name="Benko-Iseppon A.M."/>
        </authorList>
    </citation>
    <scope>NUCLEOTIDE SEQUENCE [LARGE SCALE GENOMIC DNA]</scope>
    <source>
        <tissue evidence="2">Leaves</tissue>
    </source>
</reference>
<dbReference type="EMBL" id="JASCZI010000325">
    <property type="protein sequence ID" value="MED6111060.1"/>
    <property type="molecule type" value="Genomic_DNA"/>
</dbReference>
<feature type="compositionally biased region" description="Basic and acidic residues" evidence="1">
    <location>
        <begin position="130"/>
        <end position="155"/>
    </location>
</feature>
<dbReference type="Proteomes" id="UP001341840">
    <property type="component" value="Unassembled WGS sequence"/>
</dbReference>
<evidence type="ECO:0000313" key="2">
    <source>
        <dbReference type="EMBL" id="MED6111060.1"/>
    </source>
</evidence>
<gene>
    <name evidence="2" type="ORF">PIB30_048950</name>
</gene>
<name>A0ABU6QHD9_9FABA</name>
<sequence>MGRCFRRVKAVLSTLTTLKSTDGGWKLQWQRLQPPHNENNVPKTKGTKLGTSMLLPAMGYGASSTISDSQKHNGATCNGGHGLAEMRLRRSMQKRRRDSSFGSAMNDGKASLSVAVLNGGGTPSSSFSLRYRDGKEHDGFRDGDGGRKLDGRDNKQPSPPQLPPQDRRSSPLFVDGNRGLPHRRRLLHQRRRRNRSGGGASTLSSPLLPLSNAHTLELSLSSTALTPSSDLTATAAFPLVGAVTSLSSLSSVCVGVVLGFGLFWCERETAVVCCVKRIGFGLCVVRLGFGGCGC</sequence>
<comment type="caution">
    <text evidence="2">The sequence shown here is derived from an EMBL/GenBank/DDBJ whole genome shotgun (WGS) entry which is preliminary data.</text>
</comment>